<feature type="compositionally biased region" description="Low complexity" evidence="1">
    <location>
        <begin position="131"/>
        <end position="140"/>
    </location>
</feature>
<comment type="caution">
    <text evidence="2">The sequence shown here is derived from an EMBL/GenBank/DDBJ whole genome shotgun (WGS) entry which is preliminary data.</text>
</comment>
<dbReference type="Pfam" id="PF11159">
    <property type="entry name" value="DUF2939"/>
    <property type="match status" value="1"/>
</dbReference>
<reference evidence="2" key="1">
    <citation type="submission" date="2023-06" db="EMBL/GenBank/DDBJ databases">
        <authorList>
            <person name="Jiang Y."/>
            <person name="Liu Q."/>
        </authorList>
    </citation>
    <scope>NUCLEOTIDE SEQUENCE</scope>
    <source>
        <strain evidence="2">CGMCC 1.12090</strain>
    </source>
</reference>
<dbReference type="Proteomes" id="UP001169027">
    <property type="component" value="Unassembled WGS sequence"/>
</dbReference>
<name>A0ABT8SAH2_9BURK</name>
<proteinExistence type="predicted"/>
<sequence>MKKPQRLAAAALVMLLLLAGAGYWYLSPFLAVRQLQAAAQRGDAEALNAHIDYPRLRESLKAQLTALLAQKLGAPKDGGNPLSALGNVIGASLVNPLVDTMVRPETVMAAMQNGRLGRSASEPAPPPPGSAPADSAAPEPTKARWIIERQGASRVTAYAVDPARPDDEPNSERLGLVLERSGFADWKLTDLRLPASAFNK</sequence>
<evidence type="ECO:0000313" key="3">
    <source>
        <dbReference type="Proteomes" id="UP001169027"/>
    </source>
</evidence>
<protein>
    <submittedName>
        <fullName evidence="2">DUF2939 domain-containing protein</fullName>
    </submittedName>
</protein>
<feature type="region of interest" description="Disordered" evidence="1">
    <location>
        <begin position="117"/>
        <end position="143"/>
    </location>
</feature>
<dbReference type="EMBL" id="JAUKVY010000017">
    <property type="protein sequence ID" value="MDO1534997.1"/>
    <property type="molecule type" value="Genomic_DNA"/>
</dbReference>
<accession>A0ABT8SAH2</accession>
<keyword evidence="3" id="KW-1185">Reference proteome</keyword>
<organism evidence="2 3">
    <name type="scientific">Variovorax ginsengisoli</name>
    <dbReference type="NCBI Taxonomy" id="363844"/>
    <lineage>
        <taxon>Bacteria</taxon>
        <taxon>Pseudomonadati</taxon>
        <taxon>Pseudomonadota</taxon>
        <taxon>Betaproteobacteria</taxon>
        <taxon>Burkholderiales</taxon>
        <taxon>Comamonadaceae</taxon>
        <taxon>Variovorax</taxon>
    </lineage>
</organism>
<evidence type="ECO:0000256" key="1">
    <source>
        <dbReference type="SAM" id="MobiDB-lite"/>
    </source>
</evidence>
<dbReference type="InterPro" id="IPR021330">
    <property type="entry name" value="DUF2939"/>
</dbReference>
<evidence type="ECO:0000313" key="2">
    <source>
        <dbReference type="EMBL" id="MDO1534997.1"/>
    </source>
</evidence>
<dbReference type="RefSeq" id="WP_301812735.1">
    <property type="nucleotide sequence ID" value="NZ_JAUJZH010000017.1"/>
</dbReference>
<gene>
    <name evidence="2" type="ORF">Q2T77_22125</name>
</gene>